<dbReference type="GO" id="GO:0004674">
    <property type="term" value="F:protein serine/threonine kinase activity"/>
    <property type="evidence" value="ECO:0007669"/>
    <property type="project" value="UniProtKB-KW"/>
</dbReference>
<protein>
    <submittedName>
        <fullName evidence="3">ATP-binding protein</fullName>
    </submittedName>
</protein>
<gene>
    <name evidence="3" type="ORF">KDL01_27055</name>
</gene>
<keyword evidence="1" id="KW-0723">Serine/threonine-protein kinase</keyword>
<dbReference type="GO" id="GO:0005524">
    <property type="term" value="F:ATP binding"/>
    <property type="evidence" value="ECO:0007669"/>
    <property type="project" value="UniProtKB-KW"/>
</dbReference>
<evidence type="ECO:0000256" key="1">
    <source>
        <dbReference type="ARBA" id="ARBA00022527"/>
    </source>
</evidence>
<keyword evidence="3" id="KW-0067">ATP-binding</keyword>
<dbReference type="PANTHER" id="PTHR35526:SF3">
    <property type="entry name" value="ANTI-SIGMA-F FACTOR RSBW"/>
    <property type="match status" value="1"/>
</dbReference>
<dbReference type="InterPro" id="IPR036890">
    <property type="entry name" value="HATPase_C_sf"/>
</dbReference>
<organism evidence="3 4">
    <name type="scientific">Actinospica durhamensis</name>
    <dbReference type="NCBI Taxonomy" id="1508375"/>
    <lineage>
        <taxon>Bacteria</taxon>
        <taxon>Bacillati</taxon>
        <taxon>Actinomycetota</taxon>
        <taxon>Actinomycetes</taxon>
        <taxon>Catenulisporales</taxon>
        <taxon>Actinospicaceae</taxon>
        <taxon>Actinospica</taxon>
    </lineage>
</organism>
<keyword evidence="4" id="KW-1185">Reference proteome</keyword>
<sequence length="160" mass="16604">MDLVSESLAELIGAPVAMGADEPVMLGCVRLAAQPESVGEARSVTREVLGRLRIGEVARENAELVVSELVTNAVVHGGAGDDAHVLLVVMQSGPMLKVKVYDTTPNLGPRPAPASDAESGRGLVIVDALSDRWGATSSTYGKCLWAEFDVGVLLPSGPEA</sequence>
<dbReference type="PANTHER" id="PTHR35526">
    <property type="entry name" value="ANTI-SIGMA-F FACTOR RSBW-RELATED"/>
    <property type="match status" value="1"/>
</dbReference>
<keyword evidence="1" id="KW-0418">Kinase</keyword>
<feature type="domain" description="Histidine kinase/HSP90-like ATPase" evidence="2">
    <location>
        <begin position="32"/>
        <end position="146"/>
    </location>
</feature>
<dbReference type="InterPro" id="IPR003594">
    <property type="entry name" value="HATPase_dom"/>
</dbReference>
<keyword evidence="1" id="KW-0808">Transferase</keyword>
<accession>A0A941ESX6</accession>
<dbReference type="SUPFAM" id="SSF55874">
    <property type="entry name" value="ATPase domain of HSP90 chaperone/DNA topoisomerase II/histidine kinase"/>
    <property type="match status" value="1"/>
</dbReference>
<evidence type="ECO:0000259" key="2">
    <source>
        <dbReference type="Pfam" id="PF13581"/>
    </source>
</evidence>
<evidence type="ECO:0000313" key="4">
    <source>
        <dbReference type="Proteomes" id="UP000675781"/>
    </source>
</evidence>
<dbReference type="Pfam" id="PF13581">
    <property type="entry name" value="HATPase_c_2"/>
    <property type="match status" value="1"/>
</dbReference>
<dbReference type="Proteomes" id="UP000675781">
    <property type="component" value="Unassembled WGS sequence"/>
</dbReference>
<dbReference type="AlphaFoldDB" id="A0A941ESX6"/>
<reference evidence="3" key="1">
    <citation type="submission" date="2021-04" db="EMBL/GenBank/DDBJ databases">
        <title>Genome based classification of Actinospica acidithermotolerans sp. nov., an actinobacterium isolated from an Indonesian hot spring.</title>
        <authorList>
            <person name="Kusuma A.B."/>
            <person name="Putra K.E."/>
            <person name="Nafisah S."/>
            <person name="Loh J."/>
            <person name="Nouioui I."/>
            <person name="Goodfellow M."/>
        </authorList>
    </citation>
    <scope>NUCLEOTIDE SEQUENCE</scope>
    <source>
        <strain evidence="3">CSCA 57</strain>
    </source>
</reference>
<dbReference type="CDD" id="cd16936">
    <property type="entry name" value="HATPase_RsbW-like"/>
    <property type="match status" value="1"/>
</dbReference>
<dbReference type="Gene3D" id="3.30.565.10">
    <property type="entry name" value="Histidine kinase-like ATPase, C-terminal domain"/>
    <property type="match status" value="1"/>
</dbReference>
<dbReference type="RefSeq" id="WP_212531437.1">
    <property type="nucleotide sequence ID" value="NZ_JAGSOG010000173.1"/>
</dbReference>
<dbReference type="InterPro" id="IPR050267">
    <property type="entry name" value="Anti-sigma-factor_SerPK"/>
</dbReference>
<name>A0A941ESX6_9ACTN</name>
<dbReference type="EMBL" id="JAGSOG010000173">
    <property type="protein sequence ID" value="MBR7836965.1"/>
    <property type="molecule type" value="Genomic_DNA"/>
</dbReference>
<keyword evidence="3" id="KW-0547">Nucleotide-binding</keyword>
<comment type="caution">
    <text evidence="3">The sequence shown here is derived from an EMBL/GenBank/DDBJ whole genome shotgun (WGS) entry which is preliminary data.</text>
</comment>
<evidence type="ECO:0000313" key="3">
    <source>
        <dbReference type="EMBL" id="MBR7836965.1"/>
    </source>
</evidence>
<proteinExistence type="predicted"/>